<name>A0ABX1LN49_9CYAN</name>
<protein>
    <submittedName>
        <fullName evidence="3">Tetratricopeptide repeat protein</fullName>
    </submittedName>
</protein>
<dbReference type="PANTHER" id="PTHR10098:SF108">
    <property type="entry name" value="TETRATRICOPEPTIDE REPEAT PROTEIN 28"/>
    <property type="match status" value="1"/>
</dbReference>
<feature type="repeat" description="TPR" evidence="1">
    <location>
        <begin position="198"/>
        <end position="231"/>
    </location>
</feature>
<reference evidence="3 4" key="1">
    <citation type="submission" date="2020-03" db="EMBL/GenBank/DDBJ databases">
        <title>Draft Genome Sequence of 2-Methylisoborneol Producing Pseudanabaena yagii Strain GIHE-NHR1 Isolated from North Han River in South Korea.</title>
        <authorList>
            <person name="Jeong J."/>
        </authorList>
    </citation>
    <scope>NUCLEOTIDE SEQUENCE [LARGE SCALE GENOMIC DNA]</scope>
    <source>
        <strain evidence="3 4">GIHE-NHR1</strain>
    </source>
</reference>
<dbReference type="Pfam" id="PF13176">
    <property type="entry name" value="TPR_7"/>
    <property type="match status" value="1"/>
</dbReference>
<evidence type="ECO:0000259" key="2">
    <source>
        <dbReference type="Pfam" id="PF12770"/>
    </source>
</evidence>
<sequence length="841" mass="94512">MRKGFGIMLLAILFCLPMQIVTNERLQAQSEQEHKSEADRLLEMGEQQFGKSQYQEAFKTFQSALESYRLNNNRKGEADAIISLAHIFNSVGTYQKALELYQQALGIKKQIGDREGEGNALHGLGDVYDSLGQYSKAIEFHQQALDIAKQIGDRDGEGNALNGLADVYESLGQYPKAITLYQQSLVLRKQIGDRIGEAYVLFGLADIYETLEDYPKSLDFYQQSLAIRQQIGDRNGEASSLFGLGIINTSIGQHQKAIDYFQQSLAIKKQIGDRNGEAYILNGLGYVYGKVGQYDQTIDFLQQSLSISKQIGDRYSEGYSLENLGLALSKLNQTELAILFYKQSVNVHESIRKDIRKLPKEIQKTYLSTIEESYRNLADLLLKQNRILEAQQVLDLLKVQELSAYLRNVRGNSETEKGLNLYQSEQNIIALAIELNSLLQKERNNQLSASEQQRLNKLIGDEKDRNKQFSAFLNNPEVQKSINELRNTEKNNIDLENVRNLRNEILSQRSNVAILYPLVLEDRLELILLTAQTPPIRRTIAIRRDILNKEIAEFVTNLRDTTSEDVKVSAQKFHTWLIEPFETELAQLKIDTIAYAPDSRLRYIPLAALYDGKQWLAEKYRINYITAQSLTKFNVKQISTPHILAGAFGGKSNENRSGFNGLPATVIEVKKIANRFGNTTTLVESDFSKTITESKANSYTILHLATHGQLVQGKPEDSFILFGNGDKATVSEIRDWALNNVDLVVLSACQSGVGGKLGNGIEILGLGYQMQVAGARVAIASLWQVDDTGTQVLMEAFYSELQKGNVTISESLRRAQVSLIKSPNYSHPYFWSAFFAIGNAL</sequence>
<keyword evidence="4" id="KW-1185">Reference proteome</keyword>
<keyword evidence="1" id="KW-0802">TPR repeat</keyword>
<dbReference type="Proteomes" id="UP000738376">
    <property type="component" value="Unassembled WGS sequence"/>
</dbReference>
<feature type="repeat" description="TPR" evidence="1">
    <location>
        <begin position="238"/>
        <end position="271"/>
    </location>
</feature>
<dbReference type="InterPro" id="IPR024983">
    <property type="entry name" value="CHAT_dom"/>
</dbReference>
<dbReference type="SUPFAM" id="SSF48452">
    <property type="entry name" value="TPR-like"/>
    <property type="match status" value="2"/>
</dbReference>
<dbReference type="Gene3D" id="1.25.40.10">
    <property type="entry name" value="Tetratricopeptide repeat domain"/>
    <property type="match status" value="2"/>
</dbReference>
<dbReference type="InterPro" id="IPR019734">
    <property type="entry name" value="TPR_rpt"/>
</dbReference>
<dbReference type="Pfam" id="PF13424">
    <property type="entry name" value="TPR_12"/>
    <property type="match status" value="3"/>
</dbReference>
<dbReference type="SMART" id="SM00028">
    <property type="entry name" value="TPR"/>
    <property type="match status" value="8"/>
</dbReference>
<accession>A0ABX1LN49</accession>
<proteinExistence type="predicted"/>
<evidence type="ECO:0000313" key="3">
    <source>
        <dbReference type="EMBL" id="NMF56580.1"/>
    </source>
</evidence>
<comment type="caution">
    <text evidence="3">The sequence shown here is derived from an EMBL/GenBank/DDBJ whole genome shotgun (WGS) entry which is preliminary data.</text>
</comment>
<dbReference type="PANTHER" id="PTHR10098">
    <property type="entry name" value="RAPSYN-RELATED"/>
    <property type="match status" value="1"/>
</dbReference>
<dbReference type="Pfam" id="PF12770">
    <property type="entry name" value="CHAT"/>
    <property type="match status" value="1"/>
</dbReference>
<feature type="repeat" description="TPR" evidence="1">
    <location>
        <begin position="158"/>
        <end position="191"/>
    </location>
</feature>
<evidence type="ECO:0000313" key="4">
    <source>
        <dbReference type="Proteomes" id="UP000738376"/>
    </source>
</evidence>
<organism evidence="3 4">
    <name type="scientific">Pseudanabaena yagii GIHE-NHR1</name>
    <dbReference type="NCBI Taxonomy" id="2722753"/>
    <lineage>
        <taxon>Bacteria</taxon>
        <taxon>Bacillati</taxon>
        <taxon>Cyanobacteriota</taxon>
        <taxon>Cyanophyceae</taxon>
        <taxon>Pseudanabaenales</taxon>
        <taxon>Pseudanabaenaceae</taxon>
        <taxon>Pseudanabaena</taxon>
        <taxon>Pseudanabaena yagii</taxon>
    </lineage>
</organism>
<evidence type="ECO:0000256" key="1">
    <source>
        <dbReference type="PROSITE-ProRule" id="PRU00339"/>
    </source>
</evidence>
<dbReference type="PROSITE" id="PS50005">
    <property type="entry name" value="TPR"/>
    <property type="match status" value="6"/>
</dbReference>
<feature type="domain" description="CHAT" evidence="2">
    <location>
        <begin position="569"/>
        <end position="839"/>
    </location>
</feature>
<gene>
    <name evidence="3" type="ORF">HC246_00685</name>
</gene>
<dbReference type="RefSeq" id="WP_169361709.1">
    <property type="nucleotide sequence ID" value="NZ_JAAVJL010000001.1"/>
</dbReference>
<dbReference type="EMBL" id="JAAVJL010000001">
    <property type="protein sequence ID" value="NMF56580.1"/>
    <property type="molecule type" value="Genomic_DNA"/>
</dbReference>
<feature type="repeat" description="TPR" evidence="1">
    <location>
        <begin position="118"/>
        <end position="151"/>
    </location>
</feature>
<feature type="repeat" description="TPR" evidence="1">
    <location>
        <begin position="78"/>
        <end position="111"/>
    </location>
</feature>
<feature type="repeat" description="TPR" evidence="1">
    <location>
        <begin position="278"/>
        <end position="311"/>
    </location>
</feature>
<dbReference type="InterPro" id="IPR011990">
    <property type="entry name" value="TPR-like_helical_dom_sf"/>
</dbReference>